<accession>A0A067S803</accession>
<dbReference type="OrthoDB" id="2987940at2759"/>
<sequence>MLCPLSGISALGGPTRLIDHEDLDTLSTTMASEILSYGQVSLSLQDLASIVSNALELTLPPPGHKYVYDLAPKLPEGVSDWEYFDSIGIGHFNVNGFCPIDEDGRSPSGRDVEIRRLDQYDAYGWFYGVLVDDEEGTGMRSEQTCTVCRANTAVPNCNFFVMRGCLEYLRHWLDPSLPPRVAFMETSPSMSLEGELYEIVNSHDEIRDRSNLFPSIQYGDIPKALEQDQFRFLNARKGSRHTSRAIDAGLRNKELLPALFADFQCWLSMRPDIWPSPSTSPTPPTFTRFPASPLSQPFSAIPTELLLDIFRQIPICALLSLSSASRSLRTLITEPEFLNQTIKAAVLAGSEFWILPVAAIAGELEQARNKALEWLATVSPDHDVQTTESPFHSPSFPYLAFVHACYSSDSMRNRQRLWNIVKQFDVLWKDYRLHGWQRDVFVA</sequence>
<dbReference type="SUPFAM" id="SSF81383">
    <property type="entry name" value="F-box domain"/>
    <property type="match status" value="1"/>
</dbReference>
<dbReference type="Pfam" id="PF00646">
    <property type="entry name" value="F-box"/>
    <property type="match status" value="1"/>
</dbReference>
<dbReference type="EMBL" id="KL142418">
    <property type="protein sequence ID" value="KDR66995.1"/>
    <property type="molecule type" value="Genomic_DNA"/>
</dbReference>
<evidence type="ECO:0000259" key="1">
    <source>
        <dbReference type="PROSITE" id="PS50181"/>
    </source>
</evidence>
<dbReference type="InterPro" id="IPR001810">
    <property type="entry name" value="F-box_dom"/>
</dbReference>
<protein>
    <recommendedName>
        <fullName evidence="1">F-box domain-containing protein</fullName>
    </recommendedName>
</protein>
<proteinExistence type="predicted"/>
<dbReference type="AlphaFoldDB" id="A0A067S803"/>
<reference evidence="3" key="1">
    <citation type="journal article" date="2014" name="Proc. Natl. Acad. Sci. U.S.A.">
        <title>Extensive sampling of basidiomycete genomes demonstrates inadequacy of the white-rot/brown-rot paradigm for wood decay fungi.</title>
        <authorList>
            <person name="Riley R."/>
            <person name="Salamov A.A."/>
            <person name="Brown D.W."/>
            <person name="Nagy L.G."/>
            <person name="Floudas D."/>
            <person name="Held B.W."/>
            <person name="Levasseur A."/>
            <person name="Lombard V."/>
            <person name="Morin E."/>
            <person name="Otillar R."/>
            <person name="Lindquist E.A."/>
            <person name="Sun H."/>
            <person name="LaButti K.M."/>
            <person name="Schmutz J."/>
            <person name="Jabbour D."/>
            <person name="Luo H."/>
            <person name="Baker S.E."/>
            <person name="Pisabarro A.G."/>
            <person name="Walton J.D."/>
            <person name="Blanchette R.A."/>
            <person name="Henrissat B."/>
            <person name="Martin F."/>
            <person name="Cullen D."/>
            <person name="Hibbett D.S."/>
            <person name="Grigoriev I.V."/>
        </authorList>
    </citation>
    <scope>NUCLEOTIDE SEQUENCE [LARGE SCALE GENOMIC DNA]</scope>
    <source>
        <strain evidence="3">CBS 339.88</strain>
    </source>
</reference>
<dbReference type="SMART" id="SM00256">
    <property type="entry name" value="FBOX"/>
    <property type="match status" value="1"/>
</dbReference>
<dbReference type="Proteomes" id="UP000027222">
    <property type="component" value="Unassembled WGS sequence"/>
</dbReference>
<dbReference type="HOGENOM" id="CLU_556738_0_0_1"/>
<dbReference type="InterPro" id="IPR036047">
    <property type="entry name" value="F-box-like_dom_sf"/>
</dbReference>
<evidence type="ECO:0000313" key="3">
    <source>
        <dbReference type="Proteomes" id="UP000027222"/>
    </source>
</evidence>
<evidence type="ECO:0000313" key="2">
    <source>
        <dbReference type="EMBL" id="KDR66995.1"/>
    </source>
</evidence>
<name>A0A067S803_GALM3</name>
<gene>
    <name evidence="2" type="ORF">GALMADRAFT_161795</name>
</gene>
<dbReference type="PROSITE" id="PS50181">
    <property type="entry name" value="FBOX"/>
    <property type="match status" value="1"/>
</dbReference>
<keyword evidence="3" id="KW-1185">Reference proteome</keyword>
<organism evidence="2 3">
    <name type="scientific">Galerina marginata (strain CBS 339.88)</name>
    <dbReference type="NCBI Taxonomy" id="685588"/>
    <lineage>
        <taxon>Eukaryota</taxon>
        <taxon>Fungi</taxon>
        <taxon>Dikarya</taxon>
        <taxon>Basidiomycota</taxon>
        <taxon>Agaricomycotina</taxon>
        <taxon>Agaricomycetes</taxon>
        <taxon>Agaricomycetidae</taxon>
        <taxon>Agaricales</taxon>
        <taxon>Agaricineae</taxon>
        <taxon>Strophariaceae</taxon>
        <taxon>Galerina</taxon>
    </lineage>
</organism>
<feature type="domain" description="F-box" evidence="1">
    <location>
        <begin position="295"/>
        <end position="341"/>
    </location>
</feature>